<dbReference type="OrthoDB" id="9808310at2"/>
<dbReference type="NCBIfam" id="TIGR00778">
    <property type="entry name" value="ahpD_dom"/>
    <property type="match status" value="1"/>
</dbReference>
<protein>
    <submittedName>
        <fullName evidence="2">Carboxymuconolactone decarboxylase family protein</fullName>
    </submittedName>
</protein>
<comment type="caution">
    <text evidence="2">The sequence shown here is derived from an EMBL/GenBank/DDBJ whole genome shotgun (WGS) entry which is preliminary data.</text>
</comment>
<dbReference type="GO" id="GO:0051920">
    <property type="term" value="F:peroxiredoxin activity"/>
    <property type="evidence" value="ECO:0007669"/>
    <property type="project" value="InterPro"/>
</dbReference>
<dbReference type="PANTHER" id="PTHR35446:SF3">
    <property type="entry name" value="CMD DOMAIN-CONTAINING PROTEIN"/>
    <property type="match status" value="1"/>
</dbReference>
<evidence type="ECO:0000259" key="1">
    <source>
        <dbReference type="Pfam" id="PF02627"/>
    </source>
</evidence>
<dbReference type="PANTHER" id="PTHR35446">
    <property type="entry name" value="SI:CH211-175M2.5"/>
    <property type="match status" value="1"/>
</dbReference>
<accession>A0A556MG21</accession>
<dbReference type="InterPro" id="IPR029032">
    <property type="entry name" value="AhpD-like"/>
</dbReference>
<dbReference type="EMBL" id="VLPK01000004">
    <property type="protein sequence ID" value="TSJ38884.1"/>
    <property type="molecule type" value="Genomic_DNA"/>
</dbReference>
<dbReference type="RefSeq" id="WP_144250165.1">
    <property type="nucleotide sequence ID" value="NZ_VLPK01000004.1"/>
</dbReference>
<dbReference type="Pfam" id="PF02627">
    <property type="entry name" value="CMD"/>
    <property type="match status" value="1"/>
</dbReference>
<organism evidence="2 3">
    <name type="scientific">Mucilaginibacter corticis</name>
    <dbReference type="NCBI Taxonomy" id="2597670"/>
    <lineage>
        <taxon>Bacteria</taxon>
        <taxon>Pseudomonadati</taxon>
        <taxon>Bacteroidota</taxon>
        <taxon>Sphingobacteriia</taxon>
        <taxon>Sphingobacteriales</taxon>
        <taxon>Sphingobacteriaceae</taxon>
        <taxon>Mucilaginibacter</taxon>
    </lineage>
</organism>
<dbReference type="SUPFAM" id="SSF69118">
    <property type="entry name" value="AhpD-like"/>
    <property type="match status" value="1"/>
</dbReference>
<reference evidence="2 3" key="1">
    <citation type="submission" date="2019-07" db="EMBL/GenBank/DDBJ databases">
        <authorList>
            <person name="Huq M.A."/>
        </authorList>
    </citation>
    <scope>NUCLEOTIDE SEQUENCE [LARGE SCALE GENOMIC DNA]</scope>
    <source>
        <strain evidence="2 3">MAH-19</strain>
    </source>
</reference>
<evidence type="ECO:0000313" key="3">
    <source>
        <dbReference type="Proteomes" id="UP000318733"/>
    </source>
</evidence>
<evidence type="ECO:0000313" key="2">
    <source>
        <dbReference type="EMBL" id="TSJ38884.1"/>
    </source>
</evidence>
<dbReference type="InterPro" id="IPR003779">
    <property type="entry name" value="CMD-like"/>
</dbReference>
<feature type="domain" description="Carboxymuconolactone decarboxylase-like" evidence="1">
    <location>
        <begin position="45"/>
        <end position="108"/>
    </location>
</feature>
<name>A0A556MG21_9SPHI</name>
<gene>
    <name evidence="2" type="ORF">FO440_20505</name>
</gene>
<dbReference type="InterPro" id="IPR004675">
    <property type="entry name" value="AhpD_core"/>
</dbReference>
<keyword evidence="3" id="KW-1185">Reference proteome</keyword>
<proteinExistence type="predicted"/>
<dbReference type="Gene3D" id="1.20.1290.10">
    <property type="entry name" value="AhpD-like"/>
    <property type="match status" value="1"/>
</dbReference>
<dbReference type="Proteomes" id="UP000318733">
    <property type="component" value="Unassembled WGS sequence"/>
</dbReference>
<dbReference type="AlphaFoldDB" id="A0A556MG21"/>
<sequence>MIPFTVPAYEQEPELLKPVYERYKKALGFVPNLYAVIGYSPNALSSYVQFTAEQVKGTFHGKDREAIFLIVSQLNGCEYCLASHTQSALKFGWTEDETLLIRKGRSPDPKWQVIYKVVKSILDNKGEISNDLLTEFYNVGYNEAAIMDLLALIMVMSFTNYAYRMTQISIDFPAAKEI</sequence>